<comment type="caution">
    <text evidence="1">The sequence shown here is derived from an EMBL/GenBank/DDBJ whole genome shotgun (WGS) entry which is preliminary data.</text>
</comment>
<dbReference type="Proteomes" id="UP001260872">
    <property type="component" value="Unassembled WGS sequence"/>
</dbReference>
<accession>A0ABU1FT81</accession>
<gene>
    <name evidence="1" type="ORF">RH857_04420</name>
</gene>
<evidence type="ECO:0000313" key="2">
    <source>
        <dbReference type="Proteomes" id="UP001260872"/>
    </source>
</evidence>
<proteinExistence type="predicted"/>
<dbReference type="RefSeq" id="WP_310536760.1">
    <property type="nucleotide sequence ID" value="NZ_BAAAOC010000022.1"/>
</dbReference>
<protein>
    <submittedName>
        <fullName evidence="1">Uncharacterized protein</fullName>
    </submittedName>
</protein>
<organism evidence="1 2">
    <name type="scientific">Nesterenkonia flava</name>
    <dbReference type="NCBI Taxonomy" id="469799"/>
    <lineage>
        <taxon>Bacteria</taxon>
        <taxon>Bacillati</taxon>
        <taxon>Actinomycetota</taxon>
        <taxon>Actinomycetes</taxon>
        <taxon>Micrococcales</taxon>
        <taxon>Micrococcaceae</taxon>
        <taxon>Nesterenkonia</taxon>
    </lineage>
</organism>
<sequence>MSEQPLEQPLSWTDEHDAPVHSFTRDWWGRLPQVYQQLDRVQRPYPVPLLRYLDGVGHLAGQVRDLNNRMWSGELLDLDGAPDRLLPWLAYLLGFPEEQRRASSEQLRERLRSHVSGGGHPVGTRGHIAETVRGFLRPGAPVQVFASSQFPWTLIIGVNKSDVPGGDYLRLEERIRAAGVIPAGHALRLQEVLATWDQWEAAAGQTWEEVQGNIRTWQDSDSAGVELQ</sequence>
<name>A0ABU1FT81_9MICC</name>
<dbReference type="EMBL" id="JAVKGT010000008">
    <property type="protein sequence ID" value="MDR5711378.1"/>
    <property type="molecule type" value="Genomic_DNA"/>
</dbReference>
<keyword evidence="2" id="KW-1185">Reference proteome</keyword>
<evidence type="ECO:0000313" key="1">
    <source>
        <dbReference type="EMBL" id="MDR5711378.1"/>
    </source>
</evidence>
<reference evidence="2" key="1">
    <citation type="submission" date="2023-07" db="EMBL/GenBank/DDBJ databases">
        <title>Description of three actinobacteria isolated from air of manufacturing shop in a pharmaceutical factory.</title>
        <authorList>
            <person name="Zhang D.-F."/>
        </authorList>
    </citation>
    <scope>NUCLEOTIDE SEQUENCE [LARGE SCALE GENOMIC DNA]</scope>
    <source>
        <strain evidence="2">CCTCC AB 207010</strain>
    </source>
</reference>